<evidence type="ECO:0000256" key="3">
    <source>
        <dbReference type="ARBA" id="ARBA00023136"/>
    </source>
</evidence>
<dbReference type="GO" id="GO:0006935">
    <property type="term" value="P:chemotaxis"/>
    <property type="evidence" value="ECO:0007669"/>
    <property type="project" value="InterPro"/>
</dbReference>
<dbReference type="Proteomes" id="UP001084197">
    <property type="component" value="Unassembled WGS sequence"/>
</dbReference>
<feature type="domain" description="Methyl-accepting transducer" evidence="8">
    <location>
        <begin position="276"/>
        <end position="526"/>
    </location>
</feature>
<comment type="subcellular location">
    <subcellularLocation>
        <location evidence="1">Cell membrane</location>
    </subcellularLocation>
</comment>
<dbReference type="Pfam" id="PF00672">
    <property type="entry name" value="HAMP"/>
    <property type="match status" value="1"/>
</dbReference>
<dbReference type="SMART" id="SM00283">
    <property type="entry name" value="MA"/>
    <property type="match status" value="1"/>
</dbReference>
<keyword evidence="4 6" id="KW-0807">Transducer</keyword>
<dbReference type="PANTHER" id="PTHR32089:SF114">
    <property type="entry name" value="METHYL-ACCEPTING CHEMOTAXIS PROTEIN MCPB"/>
    <property type="match status" value="1"/>
</dbReference>
<keyword evidence="3 7" id="KW-0472">Membrane</keyword>
<protein>
    <submittedName>
        <fullName evidence="10">Methyl-accepting chemotaxis protein</fullName>
    </submittedName>
</protein>
<dbReference type="CDD" id="cd06225">
    <property type="entry name" value="HAMP"/>
    <property type="match status" value="1"/>
</dbReference>
<dbReference type="Pfam" id="PF00015">
    <property type="entry name" value="MCPsignal"/>
    <property type="match status" value="1"/>
</dbReference>
<reference evidence="10" key="1">
    <citation type="submission" date="2022-11" db="EMBL/GenBank/DDBJ databases">
        <title>WGS of Natronobacillus azotifigens 24KS-1, an anaerobic diazotrophic haloalkaliphile from soda-rich habitats.</title>
        <authorList>
            <person name="Sorokin D.Y."/>
            <person name="Merkel A.Y."/>
        </authorList>
    </citation>
    <scope>NUCLEOTIDE SEQUENCE</scope>
    <source>
        <strain evidence="10">24KS-1</strain>
    </source>
</reference>
<dbReference type="GO" id="GO:0004888">
    <property type="term" value="F:transmembrane signaling receptor activity"/>
    <property type="evidence" value="ECO:0007669"/>
    <property type="project" value="InterPro"/>
</dbReference>
<accession>A0A9J6REH2</accession>
<evidence type="ECO:0000313" key="10">
    <source>
        <dbReference type="EMBL" id="MCZ0703756.1"/>
    </source>
</evidence>
<dbReference type="GO" id="GO:0005886">
    <property type="term" value="C:plasma membrane"/>
    <property type="evidence" value="ECO:0007669"/>
    <property type="project" value="UniProtKB-SubCell"/>
</dbReference>
<keyword evidence="7" id="KW-1133">Transmembrane helix</keyword>
<dbReference type="SUPFAM" id="SSF58104">
    <property type="entry name" value="Methyl-accepting chemotaxis protein (MCP) signaling domain"/>
    <property type="match status" value="1"/>
</dbReference>
<dbReference type="PRINTS" id="PR00260">
    <property type="entry name" value="CHEMTRNSDUCR"/>
</dbReference>
<dbReference type="AlphaFoldDB" id="A0A9J6REH2"/>
<evidence type="ECO:0000256" key="1">
    <source>
        <dbReference type="ARBA" id="ARBA00004236"/>
    </source>
</evidence>
<dbReference type="InterPro" id="IPR003660">
    <property type="entry name" value="HAMP_dom"/>
</dbReference>
<dbReference type="InterPro" id="IPR004089">
    <property type="entry name" value="MCPsignal_dom"/>
</dbReference>
<dbReference type="SMART" id="SM00304">
    <property type="entry name" value="HAMP"/>
    <property type="match status" value="1"/>
</dbReference>
<name>A0A9J6REH2_9BACI</name>
<evidence type="ECO:0000256" key="6">
    <source>
        <dbReference type="PROSITE-ProRule" id="PRU00284"/>
    </source>
</evidence>
<feature type="transmembrane region" description="Helical" evidence="7">
    <location>
        <begin position="7"/>
        <end position="29"/>
    </location>
</feature>
<organism evidence="10 11">
    <name type="scientific">Natronobacillus azotifigens</name>
    <dbReference type="NCBI Taxonomy" id="472978"/>
    <lineage>
        <taxon>Bacteria</taxon>
        <taxon>Bacillati</taxon>
        <taxon>Bacillota</taxon>
        <taxon>Bacilli</taxon>
        <taxon>Bacillales</taxon>
        <taxon>Bacillaceae</taxon>
        <taxon>Natronobacillus</taxon>
    </lineage>
</organism>
<dbReference type="InterPro" id="IPR004090">
    <property type="entry name" value="Chemotax_Me-accpt_rcpt"/>
</dbReference>
<feature type="domain" description="HAMP" evidence="9">
    <location>
        <begin position="204"/>
        <end position="257"/>
    </location>
</feature>
<evidence type="ECO:0000259" key="8">
    <source>
        <dbReference type="PROSITE" id="PS50111"/>
    </source>
</evidence>
<dbReference type="EMBL" id="JAPRAT010000021">
    <property type="protein sequence ID" value="MCZ0703756.1"/>
    <property type="molecule type" value="Genomic_DNA"/>
</dbReference>
<dbReference type="GO" id="GO:0007165">
    <property type="term" value="P:signal transduction"/>
    <property type="evidence" value="ECO:0007669"/>
    <property type="project" value="UniProtKB-KW"/>
</dbReference>
<keyword evidence="7" id="KW-0812">Transmembrane</keyword>
<evidence type="ECO:0000256" key="2">
    <source>
        <dbReference type="ARBA" id="ARBA00022475"/>
    </source>
</evidence>
<evidence type="ECO:0000256" key="4">
    <source>
        <dbReference type="ARBA" id="ARBA00023224"/>
    </source>
</evidence>
<dbReference type="PROSITE" id="PS50111">
    <property type="entry name" value="CHEMOTAXIS_TRANSDUC_2"/>
    <property type="match status" value="1"/>
</dbReference>
<comment type="caution">
    <text evidence="10">The sequence shown here is derived from an EMBL/GenBank/DDBJ whole genome shotgun (WGS) entry which is preliminary data.</text>
</comment>
<dbReference type="PANTHER" id="PTHR32089">
    <property type="entry name" value="METHYL-ACCEPTING CHEMOTAXIS PROTEIN MCPB"/>
    <property type="match status" value="1"/>
</dbReference>
<comment type="similarity">
    <text evidence="5">Belongs to the methyl-accepting chemotaxis (MCP) protein family.</text>
</comment>
<keyword evidence="2" id="KW-1003">Cell membrane</keyword>
<proteinExistence type="inferred from homology"/>
<feature type="transmembrane region" description="Helical" evidence="7">
    <location>
        <begin position="182"/>
        <end position="202"/>
    </location>
</feature>
<evidence type="ECO:0000259" key="9">
    <source>
        <dbReference type="PROSITE" id="PS50885"/>
    </source>
</evidence>
<dbReference type="PROSITE" id="PS50885">
    <property type="entry name" value="HAMP"/>
    <property type="match status" value="1"/>
</dbReference>
<gene>
    <name evidence="10" type="ORF">OWO01_11040</name>
</gene>
<evidence type="ECO:0000256" key="7">
    <source>
        <dbReference type="SAM" id="Phobius"/>
    </source>
</evidence>
<sequence>MKKIQTKLLMGFLSIIGLFSIGMLIIGLFQSNIREANEEGRVASKEQLISMELRAVMLEKNISLLDYIVSTDNEHINDYESAVNEQSTLLDELELYMESDNQIALYQNLQESIHQIDEAFFNDLVPAVETGNIDRAIEIDSTIIEETERSIESTINDIVDIAQRDALLAEEREDYQLSQSRLYSILIPIILFIVSILIALFIGRQISEPIKASQTLSNEISSGVLNGKQLDIKSKDEVGQLSVSLNMMQQKLKDIITRVAKSSENLSGQSEELAQTANEVQSSTTQIATTMQELASGSESQASHASDLSAVMDAFARNVNEANKNGEHISISSKKVLDITKEGKSFMSTSMNQMQKIDQIVNESVLKVQGLDSQTQEINKLTKVINDIAEQTNLLALNAAIEAARAGEHGKGFAVVADEVRKLAEQVTMSASDITEIVTTIQSESSVVTDTLQSGYKQVEQGTEEMTKTNDKFNEISESVTDMVGSIDTVSTNLLTILESSKEMNSKIQEIAAISQESAAGVEQVSASSQQTSVSMEEVVSSSDELAKLSEGLNDIIREFKL</sequence>
<evidence type="ECO:0000256" key="5">
    <source>
        <dbReference type="ARBA" id="ARBA00029447"/>
    </source>
</evidence>
<keyword evidence="11" id="KW-1185">Reference proteome</keyword>
<dbReference type="Gene3D" id="1.10.287.950">
    <property type="entry name" value="Methyl-accepting chemotaxis protein"/>
    <property type="match status" value="1"/>
</dbReference>
<evidence type="ECO:0000313" key="11">
    <source>
        <dbReference type="Proteomes" id="UP001084197"/>
    </source>
</evidence>
<dbReference type="RefSeq" id="WP_268780520.1">
    <property type="nucleotide sequence ID" value="NZ_JAPRAT010000021.1"/>
</dbReference>
<dbReference type="CDD" id="cd11386">
    <property type="entry name" value="MCP_signal"/>
    <property type="match status" value="1"/>
</dbReference>